<dbReference type="Proteomes" id="UP001174936">
    <property type="component" value="Unassembled WGS sequence"/>
</dbReference>
<keyword evidence="3" id="KW-1185">Reference proteome</keyword>
<gene>
    <name evidence="2" type="ORF">B0T16DRAFT_200446</name>
</gene>
<evidence type="ECO:0000313" key="3">
    <source>
        <dbReference type="Proteomes" id="UP001174936"/>
    </source>
</evidence>
<proteinExistence type="predicted"/>
<accession>A0AA39XUR4</accession>
<dbReference type="EMBL" id="JAULSV010000006">
    <property type="protein sequence ID" value="KAK0640604.1"/>
    <property type="molecule type" value="Genomic_DNA"/>
</dbReference>
<organism evidence="2 3">
    <name type="scientific">Cercophora newfieldiana</name>
    <dbReference type="NCBI Taxonomy" id="92897"/>
    <lineage>
        <taxon>Eukaryota</taxon>
        <taxon>Fungi</taxon>
        <taxon>Dikarya</taxon>
        <taxon>Ascomycota</taxon>
        <taxon>Pezizomycotina</taxon>
        <taxon>Sordariomycetes</taxon>
        <taxon>Sordariomycetidae</taxon>
        <taxon>Sordariales</taxon>
        <taxon>Lasiosphaeriaceae</taxon>
        <taxon>Cercophora</taxon>
    </lineage>
</organism>
<dbReference type="AlphaFoldDB" id="A0AA39XUR4"/>
<reference evidence="2" key="1">
    <citation type="submission" date="2023-06" db="EMBL/GenBank/DDBJ databases">
        <title>Genome-scale phylogeny and comparative genomics of the fungal order Sordariales.</title>
        <authorList>
            <consortium name="Lawrence Berkeley National Laboratory"/>
            <person name="Hensen N."/>
            <person name="Bonometti L."/>
            <person name="Westerberg I."/>
            <person name="Brannstrom I.O."/>
            <person name="Guillou S."/>
            <person name="Cros-Aarteil S."/>
            <person name="Calhoun S."/>
            <person name="Haridas S."/>
            <person name="Kuo A."/>
            <person name="Mondo S."/>
            <person name="Pangilinan J."/>
            <person name="Riley R."/>
            <person name="Labutti K."/>
            <person name="Andreopoulos B."/>
            <person name="Lipzen A."/>
            <person name="Chen C."/>
            <person name="Yanf M."/>
            <person name="Daum C."/>
            <person name="Ng V."/>
            <person name="Clum A."/>
            <person name="Steindorff A."/>
            <person name="Ohm R."/>
            <person name="Martin F."/>
            <person name="Silar P."/>
            <person name="Natvig D."/>
            <person name="Lalanne C."/>
            <person name="Gautier V."/>
            <person name="Ament-Velasquez S.L."/>
            <person name="Kruys A."/>
            <person name="Hutchinson M.I."/>
            <person name="Powell A.J."/>
            <person name="Barry K."/>
            <person name="Miller A.N."/>
            <person name="Grigoriev I.V."/>
            <person name="Debuchy R."/>
            <person name="Gladieux P."/>
            <person name="Thoren M.H."/>
            <person name="Johannesson H."/>
        </authorList>
    </citation>
    <scope>NUCLEOTIDE SEQUENCE</scope>
    <source>
        <strain evidence="2">SMH2532-1</strain>
    </source>
</reference>
<feature type="region of interest" description="Disordered" evidence="1">
    <location>
        <begin position="169"/>
        <end position="194"/>
    </location>
</feature>
<protein>
    <submittedName>
        <fullName evidence="2">Uncharacterized protein</fullName>
    </submittedName>
</protein>
<evidence type="ECO:0000256" key="1">
    <source>
        <dbReference type="SAM" id="MobiDB-lite"/>
    </source>
</evidence>
<name>A0AA39XUR4_9PEZI</name>
<feature type="compositionally biased region" description="Polar residues" evidence="1">
    <location>
        <begin position="170"/>
        <end position="181"/>
    </location>
</feature>
<evidence type="ECO:0000313" key="2">
    <source>
        <dbReference type="EMBL" id="KAK0640604.1"/>
    </source>
</evidence>
<comment type="caution">
    <text evidence="2">The sequence shown here is derived from an EMBL/GenBank/DDBJ whole genome shotgun (WGS) entry which is preliminary data.</text>
</comment>
<sequence length="194" mass="20560">MAGLDDQAPVLCSVGLWRGKWGGLASAPHWHCVGLIGLSRSHLAPGQAAFDMSNRADTTAVASHEIGVCAVRCEMSADRSAPSCAGRGVHRLSRVEPPVVADDDHNEGDETGKKTYNTKDSLVVTDPTTSLAVTGLSMGERTGSRAFQYLWSYVVVVCRSVSYQLATRGAGSSHNLPSSQEPRCPKKPASPKIV</sequence>